<dbReference type="EMBL" id="CP002329">
    <property type="protein sequence ID" value="AEF37023.1"/>
    <property type="molecule type" value="Genomic_DNA"/>
</dbReference>
<evidence type="ECO:0000313" key="3">
    <source>
        <dbReference type="Proteomes" id="UP000009224"/>
    </source>
</evidence>
<organism evidence="2 3">
    <name type="scientific">Mycolicibacter sinensis (strain JDM601)</name>
    <name type="common">Mycobacterium sinense</name>
    <dbReference type="NCBI Taxonomy" id="875328"/>
    <lineage>
        <taxon>Bacteria</taxon>
        <taxon>Bacillati</taxon>
        <taxon>Actinomycetota</taxon>
        <taxon>Actinomycetes</taxon>
        <taxon>Mycobacteriales</taxon>
        <taxon>Mycobacteriaceae</taxon>
        <taxon>Mycolicibacter</taxon>
    </lineage>
</organism>
<accession>F5Z223</accession>
<sequence length="51" mass="5064">MSGVIVTAADVHAARIHGRIGAHDATVHDKNATAHFGPGPAAGPLSLQDPG</sequence>
<evidence type="ECO:0000256" key="1">
    <source>
        <dbReference type="SAM" id="MobiDB-lite"/>
    </source>
</evidence>
<proteinExistence type="predicted"/>
<dbReference type="AlphaFoldDB" id="F5Z223"/>
<keyword evidence="3" id="KW-1185">Reference proteome</keyword>
<feature type="region of interest" description="Disordered" evidence="1">
    <location>
        <begin position="25"/>
        <end position="51"/>
    </location>
</feature>
<gene>
    <name evidence="2" type="ordered locus">JDM601_3023</name>
</gene>
<protein>
    <submittedName>
        <fullName evidence="2">Uncharacterized protein</fullName>
    </submittedName>
</protein>
<evidence type="ECO:0000313" key="2">
    <source>
        <dbReference type="EMBL" id="AEF37023.1"/>
    </source>
</evidence>
<reference evidence="2 3" key="1">
    <citation type="journal article" date="2011" name="J. Bacteriol.">
        <title>Complete genome sequence of a novel clinical isolate, the nontuberculous Mycobacterium strain JDM601.</title>
        <authorList>
            <person name="Zhang Z.Y."/>
            <person name="Sun Z.Q."/>
            <person name="Wang Z.L."/>
            <person name="Wen Z.L."/>
            <person name="Sun Q.W."/>
            <person name="Zhu Z.Q."/>
            <person name="Song Y.Z."/>
            <person name="Zhao J.W."/>
            <person name="Wang H.H."/>
            <person name="Zhang S.L."/>
            <person name="Guo X.K."/>
        </authorList>
    </citation>
    <scope>NUCLEOTIDE SEQUENCE [LARGE SCALE GENOMIC DNA]</scope>
    <source>
        <strain evidence="2 3">JDM601</strain>
    </source>
</reference>
<dbReference type="HOGENOM" id="CLU_3101151_0_0_11"/>
<name>F5Z223_MYCSD</name>
<dbReference type="Proteomes" id="UP000009224">
    <property type="component" value="Chromosome"/>
</dbReference>
<dbReference type="KEGG" id="mjd:JDM601_3023"/>